<keyword evidence="8" id="KW-0963">Cytoplasm</keyword>
<feature type="compositionally biased region" description="Pro residues" evidence="9">
    <location>
        <begin position="399"/>
        <end position="413"/>
    </location>
</feature>
<keyword evidence="8" id="KW-0206">Cytoskeleton</keyword>
<feature type="domain" description="Protein kinase" evidence="10">
    <location>
        <begin position="1"/>
        <end position="316"/>
    </location>
</feature>
<keyword evidence="5" id="KW-0547">Nucleotide-binding</keyword>
<comment type="subcellular location">
    <subcellularLocation>
        <location evidence="1">Cytoplasm</location>
        <location evidence="1">Cytoskeleton</location>
        <location evidence="1">Microtubule organizing center</location>
        <location evidence="1">Centrosome</location>
    </subcellularLocation>
    <subcellularLocation>
        <location evidence="2">Cytoplasm</location>
        <location evidence="2">Cytoskeleton</location>
        <location evidence="2">Spindle pole</location>
    </subcellularLocation>
</comment>
<dbReference type="SUPFAM" id="SSF56112">
    <property type="entry name" value="Protein kinase-like (PK-like)"/>
    <property type="match status" value="1"/>
</dbReference>
<protein>
    <recommendedName>
        <fullName evidence="10">Protein kinase domain-containing protein</fullName>
    </recommendedName>
</protein>
<evidence type="ECO:0000313" key="12">
    <source>
        <dbReference type="Proteomes" id="UP000075260"/>
    </source>
</evidence>
<evidence type="ECO:0000256" key="3">
    <source>
        <dbReference type="ARBA" id="ARBA00010886"/>
    </source>
</evidence>
<dbReference type="OrthoDB" id="5506265at2"/>
<keyword evidence="4" id="KW-0808">Transferase</keyword>
<dbReference type="AlphaFoldDB" id="A0A150QYP0"/>
<proteinExistence type="inferred from homology"/>
<dbReference type="PANTHER" id="PTHR43289:SF33">
    <property type="entry name" value="SERINE_THREONINE KINASE 31"/>
    <property type="match status" value="1"/>
</dbReference>
<dbReference type="InterPro" id="IPR001245">
    <property type="entry name" value="Ser-Thr/Tyr_kinase_cat_dom"/>
</dbReference>
<dbReference type="Gene3D" id="1.10.510.10">
    <property type="entry name" value="Transferase(Phosphotransferase) domain 1"/>
    <property type="match status" value="1"/>
</dbReference>
<dbReference type="PROSITE" id="PS50011">
    <property type="entry name" value="PROTEIN_KINASE_DOM"/>
    <property type="match status" value="1"/>
</dbReference>
<dbReference type="GO" id="GO:0000922">
    <property type="term" value="C:spindle pole"/>
    <property type="evidence" value="ECO:0007669"/>
    <property type="project" value="UniProtKB-SubCell"/>
</dbReference>
<evidence type="ECO:0000256" key="4">
    <source>
        <dbReference type="ARBA" id="ARBA00022679"/>
    </source>
</evidence>
<feature type="region of interest" description="Disordered" evidence="9">
    <location>
        <begin position="464"/>
        <end position="510"/>
    </location>
</feature>
<dbReference type="GO" id="GO:0004674">
    <property type="term" value="F:protein serine/threonine kinase activity"/>
    <property type="evidence" value="ECO:0007669"/>
    <property type="project" value="TreeGrafter"/>
</dbReference>
<comment type="caution">
    <text evidence="11">The sequence shown here is derived from an EMBL/GenBank/DDBJ whole genome shotgun (WGS) entry which is preliminary data.</text>
</comment>
<keyword evidence="6" id="KW-0418">Kinase</keyword>
<dbReference type="SMART" id="SM00220">
    <property type="entry name" value="S_TKc"/>
    <property type="match status" value="1"/>
</dbReference>
<name>A0A150QYP0_SORCE</name>
<dbReference type="InterPro" id="IPR011009">
    <property type="entry name" value="Kinase-like_dom_sf"/>
</dbReference>
<evidence type="ECO:0000256" key="7">
    <source>
        <dbReference type="ARBA" id="ARBA00022840"/>
    </source>
</evidence>
<keyword evidence="7" id="KW-0067">ATP-binding</keyword>
<feature type="region of interest" description="Disordered" evidence="9">
    <location>
        <begin position="280"/>
        <end position="418"/>
    </location>
</feature>
<reference evidence="11 12" key="1">
    <citation type="submission" date="2014-02" db="EMBL/GenBank/DDBJ databases">
        <title>The small core and large imbalanced accessory genome model reveals a collaborative survival strategy of Sorangium cellulosum strains in nature.</title>
        <authorList>
            <person name="Han K."/>
            <person name="Peng R."/>
            <person name="Blom J."/>
            <person name="Li Y.-Z."/>
        </authorList>
    </citation>
    <scope>NUCLEOTIDE SEQUENCE [LARGE SCALE GENOMIC DNA]</scope>
    <source>
        <strain evidence="11 12">So0008-312</strain>
    </source>
</reference>
<evidence type="ECO:0000256" key="1">
    <source>
        <dbReference type="ARBA" id="ARBA00004300"/>
    </source>
</evidence>
<accession>A0A150QYP0</accession>
<organism evidence="11 12">
    <name type="scientific">Sorangium cellulosum</name>
    <name type="common">Polyangium cellulosum</name>
    <dbReference type="NCBI Taxonomy" id="56"/>
    <lineage>
        <taxon>Bacteria</taxon>
        <taxon>Pseudomonadati</taxon>
        <taxon>Myxococcota</taxon>
        <taxon>Polyangia</taxon>
        <taxon>Polyangiales</taxon>
        <taxon>Polyangiaceae</taxon>
        <taxon>Sorangium</taxon>
    </lineage>
</organism>
<evidence type="ECO:0000256" key="2">
    <source>
        <dbReference type="ARBA" id="ARBA00004647"/>
    </source>
</evidence>
<dbReference type="Pfam" id="PF07714">
    <property type="entry name" value="PK_Tyr_Ser-Thr"/>
    <property type="match status" value="1"/>
</dbReference>
<dbReference type="GO" id="GO:0005813">
    <property type="term" value="C:centrosome"/>
    <property type="evidence" value="ECO:0007669"/>
    <property type="project" value="UniProtKB-SubCell"/>
</dbReference>
<evidence type="ECO:0000256" key="5">
    <source>
        <dbReference type="ARBA" id="ARBA00022741"/>
    </source>
</evidence>
<dbReference type="Proteomes" id="UP000075260">
    <property type="component" value="Unassembled WGS sequence"/>
</dbReference>
<feature type="compositionally biased region" description="Low complexity" evidence="9">
    <location>
        <begin position="379"/>
        <end position="398"/>
    </location>
</feature>
<sequence length="526" mass="55920">MVAIGDVWEGHELLNEERGLVRHFLARQVGDTSALVWLHLREGARLDDAVFAEEIARLQRLAGEVPEVVPVLYGGVSGSVAWAASPVLADAVPLLDAARESELGPDALQVLIDVGRCLVRAHELAFIHGALSPDRVFVVGDGRYAITHFGFVRLFQLGAEEARHDPYGYAPPELLSGGRLGPRADVYGFGTLMYELVCKHALSPWTTPPSFPSGLPPLLEAVIQTALEENPRRRQPSIGKVLSVLAPFARAWEERGGPPELPHADLLAEPAGARRKLAEAAPLPVEDEAQPIAPGGAGGRASDRPTPRPSEAPDTVKSVPPPRDGWDSGPHAPPVAALRPPETPDTLKSVVPPREVRDNGTHASPVAPRSPPVPDLPDLDPMLPVAPAPSTSPRSPALPDTPVPPLSPTPRPGGPLGRRSSARWFGAVLALAFVLGSAAAVLWCKPPPQAVLSLWPVVRAAAARATPPPSDRPLDRCPEPLPEAAPPAVATRPRTNRADPARQAMKTPAQEPDLCDGFIPCQKVIY</sequence>
<dbReference type="EMBL" id="JEMA01000239">
    <property type="protein sequence ID" value="KYF72748.1"/>
    <property type="molecule type" value="Genomic_DNA"/>
</dbReference>
<gene>
    <name evidence="11" type="ORF">BE15_41925</name>
</gene>
<evidence type="ECO:0000313" key="11">
    <source>
        <dbReference type="EMBL" id="KYF72748.1"/>
    </source>
</evidence>
<dbReference type="RefSeq" id="WP_061606134.1">
    <property type="nucleotide sequence ID" value="NZ_JEMA01000239.1"/>
</dbReference>
<evidence type="ECO:0000259" key="10">
    <source>
        <dbReference type="PROSITE" id="PS50011"/>
    </source>
</evidence>
<evidence type="ECO:0000256" key="9">
    <source>
        <dbReference type="SAM" id="MobiDB-lite"/>
    </source>
</evidence>
<dbReference type="PANTHER" id="PTHR43289">
    <property type="entry name" value="MITOGEN-ACTIVATED PROTEIN KINASE KINASE KINASE 20-RELATED"/>
    <property type="match status" value="1"/>
</dbReference>
<dbReference type="GO" id="GO:0005524">
    <property type="term" value="F:ATP binding"/>
    <property type="evidence" value="ECO:0007669"/>
    <property type="project" value="UniProtKB-KW"/>
</dbReference>
<comment type="similarity">
    <text evidence="3">Belongs to the protein kinase superfamily. NEK Ser/Thr protein kinase family. NIMA subfamily.</text>
</comment>
<evidence type="ECO:0000256" key="8">
    <source>
        <dbReference type="ARBA" id="ARBA00023212"/>
    </source>
</evidence>
<dbReference type="InterPro" id="IPR000719">
    <property type="entry name" value="Prot_kinase_dom"/>
</dbReference>
<evidence type="ECO:0000256" key="6">
    <source>
        <dbReference type="ARBA" id="ARBA00022777"/>
    </source>
</evidence>